<comment type="caution">
    <text evidence="2">The sequence shown here is derived from an EMBL/GenBank/DDBJ whole genome shotgun (WGS) entry which is preliminary data.</text>
</comment>
<dbReference type="InterPro" id="IPR000073">
    <property type="entry name" value="AB_hydrolase_1"/>
</dbReference>
<evidence type="ECO:0000313" key="2">
    <source>
        <dbReference type="EMBL" id="OGZ41461.1"/>
    </source>
</evidence>
<feature type="domain" description="AB hydrolase-1" evidence="1">
    <location>
        <begin position="30"/>
        <end position="256"/>
    </location>
</feature>
<dbReference type="InterPro" id="IPR029058">
    <property type="entry name" value="AB_hydrolase_fold"/>
</dbReference>
<dbReference type="InterPro" id="IPR050266">
    <property type="entry name" value="AB_hydrolase_sf"/>
</dbReference>
<dbReference type="Gene3D" id="3.40.50.1820">
    <property type="entry name" value="alpha/beta hydrolase"/>
    <property type="match status" value="1"/>
</dbReference>
<accession>A0A1G2FV44</accession>
<evidence type="ECO:0000259" key="1">
    <source>
        <dbReference type="Pfam" id="PF00561"/>
    </source>
</evidence>
<dbReference type="PRINTS" id="PR00412">
    <property type="entry name" value="EPOXHYDRLASE"/>
</dbReference>
<dbReference type="GO" id="GO:0003824">
    <property type="term" value="F:catalytic activity"/>
    <property type="evidence" value="ECO:0007669"/>
    <property type="project" value="InterPro"/>
</dbReference>
<dbReference type="InterPro" id="IPR000639">
    <property type="entry name" value="Epox_hydrolase-like"/>
</dbReference>
<dbReference type="SUPFAM" id="SSF53474">
    <property type="entry name" value="alpha/beta-Hydrolases"/>
    <property type="match status" value="1"/>
</dbReference>
<dbReference type="Proteomes" id="UP000177126">
    <property type="component" value="Unassembled WGS sequence"/>
</dbReference>
<dbReference type="PANTHER" id="PTHR43798">
    <property type="entry name" value="MONOACYLGLYCEROL LIPASE"/>
    <property type="match status" value="1"/>
</dbReference>
<dbReference type="EMBL" id="MHNF01000012">
    <property type="protein sequence ID" value="OGZ41461.1"/>
    <property type="molecule type" value="Genomic_DNA"/>
</dbReference>
<name>A0A1G2FV44_9BACT</name>
<dbReference type="PRINTS" id="PR00111">
    <property type="entry name" value="ABHYDROLASE"/>
</dbReference>
<dbReference type="AlphaFoldDB" id="A0A1G2FV44"/>
<proteinExistence type="predicted"/>
<sequence length="277" mass="31551">MIESYLQQNWIDTANGKICYFTGQNFPGRPTVVLLHGLSSNHTTWLNAMETLRVNRYNCLAPDMRGHGHSDKTKNKKLYKLDIFSDDLRAIIKNEQIKDFILVGYSFGGQVAIDYAAKYPEHIKGLILISANHAPPLKYLRLNFLTPVVSGGLNLLAALLLWQKRRNYHYYQHGQATGYWNSVWDGLRTMPISVNFWMLAQIAKINLKNEIKQIKAPTILVYGQKDAFVTQAEINIVVKTIPEAQLIISKNPSHFVGTNAQDETAQIILDFLNQYTK</sequence>
<evidence type="ECO:0000313" key="3">
    <source>
        <dbReference type="Proteomes" id="UP000177126"/>
    </source>
</evidence>
<reference evidence="2 3" key="1">
    <citation type="journal article" date="2016" name="Nat. Commun.">
        <title>Thousands of microbial genomes shed light on interconnected biogeochemical processes in an aquifer system.</title>
        <authorList>
            <person name="Anantharaman K."/>
            <person name="Brown C.T."/>
            <person name="Hug L.A."/>
            <person name="Sharon I."/>
            <person name="Castelle C.J."/>
            <person name="Probst A.J."/>
            <person name="Thomas B.C."/>
            <person name="Singh A."/>
            <person name="Wilkins M.J."/>
            <person name="Karaoz U."/>
            <person name="Brodie E.L."/>
            <person name="Williams K.H."/>
            <person name="Hubbard S.S."/>
            <person name="Banfield J.F."/>
        </authorList>
    </citation>
    <scope>NUCLEOTIDE SEQUENCE [LARGE SCALE GENOMIC DNA]</scope>
</reference>
<dbReference type="Pfam" id="PF00561">
    <property type="entry name" value="Abhydrolase_1"/>
    <property type="match status" value="1"/>
</dbReference>
<organism evidence="2 3">
    <name type="scientific">Candidatus Portnoybacteria bacterium RIFCSPLOWO2_02_FULL_39_11</name>
    <dbReference type="NCBI Taxonomy" id="1802001"/>
    <lineage>
        <taxon>Bacteria</taxon>
        <taxon>Candidatus Portnoyibacteriota</taxon>
    </lineage>
</organism>
<protein>
    <recommendedName>
        <fullName evidence="1">AB hydrolase-1 domain-containing protein</fullName>
    </recommendedName>
</protein>
<gene>
    <name evidence="2" type="ORF">A3B04_03190</name>
</gene>